<dbReference type="InterPro" id="IPR007436">
    <property type="entry name" value="DUF485"/>
</dbReference>
<evidence type="ECO:0000313" key="3">
    <source>
        <dbReference type="Proteomes" id="UP000446658"/>
    </source>
</evidence>
<dbReference type="Proteomes" id="UP000446658">
    <property type="component" value="Unassembled WGS sequence"/>
</dbReference>
<dbReference type="AlphaFoldDB" id="A0A844GD14"/>
<feature type="transmembrane region" description="Helical" evidence="1">
    <location>
        <begin position="59"/>
        <end position="83"/>
    </location>
</feature>
<dbReference type="PANTHER" id="PTHR38598">
    <property type="entry name" value="INNER MEMBRANE PROTEIN YJCH"/>
    <property type="match status" value="1"/>
</dbReference>
<dbReference type="PANTHER" id="PTHR38598:SF1">
    <property type="entry name" value="INNER MEMBRANE PROTEIN YJCH"/>
    <property type="match status" value="1"/>
</dbReference>
<dbReference type="Pfam" id="PF04341">
    <property type="entry name" value="DUF485"/>
    <property type="match status" value="1"/>
</dbReference>
<keyword evidence="1" id="KW-0472">Membrane</keyword>
<feature type="transmembrane region" description="Helical" evidence="1">
    <location>
        <begin position="24"/>
        <end position="47"/>
    </location>
</feature>
<dbReference type="RefSeq" id="WP_230368907.1">
    <property type="nucleotide sequence ID" value="NZ_WLYX01000001.1"/>
</dbReference>
<dbReference type="GO" id="GO:0005886">
    <property type="term" value="C:plasma membrane"/>
    <property type="evidence" value="ECO:0007669"/>
    <property type="project" value="TreeGrafter"/>
</dbReference>
<comment type="caution">
    <text evidence="2">The sequence shown here is derived from an EMBL/GenBank/DDBJ whole genome shotgun (WGS) entry which is preliminary data.</text>
</comment>
<dbReference type="InterPro" id="IPR052959">
    <property type="entry name" value="Inner_membrane_assoc"/>
</dbReference>
<evidence type="ECO:0000256" key="1">
    <source>
        <dbReference type="SAM" id="Phobius"/>
    </source>
</evidence>
<keyword evidence="3" id="KW-1185">Reference proteome</keyword>
<reference evidence="2 3" key="1">
    <citation type="submission" date="2019-11" db="EMBL/GenBank/DDBJ databases">
        <title>Draft genome sequence of Paludibacterium sp. dN18-1.</title>
        <authorList>
            <person name="Im W.-T."/>
        </authorList>
    </citation>
    <scope>NUCLEOTIDE SEQUENCE [LARGE SCALE GENOMIC DNA]</scope>
    <source>
        <strain evidence="3">dN 18-1</strain>
    </source>
</reference>
<sequence>MNEDVLRKVQSNPKFMELVHKKTSLGWTLSILMLAIYYGFILLLAFSPATLGKPLSPNGVMTLGIPVGIAIIISAFALTGIYVRKANSEFDQLNQEIVEEAKQ</sequence>
<proteinExistence type="predicted"/>
<gene>
    <name evidence="2" type="ORF">GKE73_01750</name>
</gene>
<name>A0A844GD14_9NEIS</name>
<evidence type="ECO:0000313" key="2">
    <source>
        <dbReference type="EMBL" id="MTD32475.1"/>
    </source>
</evidence>
<protein>
    <submittedName>
        <fullName evidence="2">DUF485 domain-containing protein</fullName>
    </submittedName>
</protein>
<organism evidence="2 3">
    <name type="scientific">Paludibacterium denitrificans</name>
    <dbReference type="NCBI Taxonomy" id="2675226"/>
    <lineage>
        <taxon>Bacteria</taxon>
        <taxon>Pseudomonadati</taxon>
        <taxon>Pseudomonadota</taxon>
        <taxon>Betaproteobacteria</taxon>
        <taxon>Neisseriales</taxon>
        <taxon>Chromobacteriaceae</taxon>
        <taxon>Paludibacterium</taxon>
    </lineage>
</organism>
<keyword evidence="1" id="KW-0812">Transmembrane</keyword>
<accession>A0A844GD14</accession>
<dbReference type="EMBL" id="WLYX01000001">
    <property type="protein sequence ID" value="MTD32475.1"/>
    <property type="molecule type" value="Genomic_DNA"/>
</dbReference>
<keyword evidence="1" id="KW-1133">Transmembrane helix</keyword>